<accession>A0ABV9DDR1</accession>
<evidence type="ECO:0008006" key="3">
    <source>
        <dbReference type="Google" id="ProtNLM"/>
    </source>
</evidence>
<name>A0ABV9DDR1_9MICO</name>
<protein>
    <recommendedName>
        <fullName evidence="3">YokE-like PH domain-containing protein</fullName>
    </recommendedName>
</protein>
<dbReference type="RefSeq" id="WP_164471406.1">
    <property type="nucleotide sequence ID" value="NZ_CP033325.1"/>
</dbReference>
<evidence type="ECO:0000313" key="1">
    <source>
        <dbReference type="EMBL" id="MFC4556491.1"/>
    </source>
</evidence>
<organism evidence="1 2">
    <name type="scientific">Georgenia faecalis</name>
    <dbReference type="NCBI Taxonomy" id="2483799"/>
    <lineage>
        <taxon>Bacteria</taxon>
        <taxon>Bacillati</taxon>
        <taxon>Actinomycetota</taxon>
        <taxon>Actinomycetes</taxon>
        <taxon>Micrococcales</taxon>
        <taxon>Bogoriellaceae</taxon>
        <taxon>Georgenia</taxon>
    </lineage>
</organism>
<proteinExistence type="predicted"/>
<dbReference type="Proteomes" id="UP001595955">
    <property type="component" value="Unassembled WGS sequence"/>
</dbReference>
<keyword evidence="2" id="KW-1185">Reference proteome</keyword>
<evidence type="ECO:0000313" key="2">
    <source>
        <dbReference type="Proteomes" id="UP001595955"/>
    </source>
</evidence>
<comment type="caution">
    <text evidence="1">The sequence shown here is derived from an EMBL/GenBank/DDBJ whole genome shotgun (WGS) entry which is preliminary data.</text>
</comment>
<gene>
    <name evidence="1" type="ORF">ACFO3F_14655</name>
</gene>
<reference evidence="2" key="1">
    <citation type="journal article" date="2019" name="Int. J. Syst. Evol. Microbiol.">
        <title>The Global Catalogue of Microorganisms (GCM) 10K type strain sequencing project: providing services to taxonomists for standard genome sequencing and annotation.</title>
        <authorList>
            <consortium name="The Broad Institute Genomics Platform"/>
            <consortium name="The Broad Institute Genome Sequencing Center for Infectious Disease"/>
            <person name="Wu L."/>
            <person name="Ma J."/>
        </authorList>
    </citation>
    <scope>NUCLEOTIDE SEQUENCE [LARGE SCALE GENOMIC DNA]</scope>
    <source>
        <strain evidence="2">JCM 3369</strain>
    </source>
</reference>
<sequence>MSTVLLQQAANALIDTPVPDLDEIVLSRTPLGLRGSRWQTRIATAATERTLERFRRRHQGLWVGGYVTVTTDGVFFSPNDVNRRLHPATDRHVPLRDITGVEVRFGVVTKIIDITSVTGAGLTVRCFGAGRVASTIRDAARR</sequence>
<dbReference type="EMBL" id="JBHSGF010000013">
    <property type="protein sequence ID" value="MFC4556491.1"/>
    <property type="molecule type" value="Genomic_DNA"/>
</dbReference>